<dbReference type="PANTHER" id="PTHR35526">
    <property type="entry name" value="ANTI-SIGMA-F FACTOR RSBW-RELATED"/>
    <property type="match status" value="1"/>
</dbReference>
<protein>
    <submittedName>
        <fullName evidence="3">ATP-binding protein</fullName>
    </submittedName>
</protein>
<dbReference type="Pfam" id="PF13581">
    <property type="entry name" value="HATPase_c_2"/>
    <property type="match status" value="1"/>
</dbReference>
<dbReference type="InterPro" id="IPR036890">
    <property type="entry name" value="HATPase_C_sf"/>
</dbReference>
<organism evidence="3 4">
    <name type="scientific">Streptomyces rhizosphaericus</name>
    <dbReference type="NCBI Taxonomy" id="114699"/>
    <lineage>
        <taxon>Bacteria</taxon>
        <taxon>Bacillati</taxon>
        <taxon>Actinomycetota</taxon>
        <taxon>Actinomycetes</taxon>
        <taxon>Kitasatosporales</taxon>
        <taxon>Streptomycetaceae</taxon>
        <taxon>Streptomyces</taxon>
        <taxon>Streptomyces violaceusniger group</taxon>
    </lineage>
</organism>
<accession>A0A6G4ATF8</accession>
<feature type="domain" description="Histidine kinase/HSP90-like ATPase" evidence="2">
    <location>
        <begin position="48"/>
        <end position="149"/>
    </location>
</feature>
<evidence type="ECO:0000313" key="4">
    <source>
        <dbReference type="Proteomes" id="UP000476310"/>
    </source>
</evidence>
<reference evidence="3" key="1">
    <citation type="submission" date="2020-02" db="EMBL/GenBank/DDBJ databases">
        <title>A new Streptomyces sp. for controlling soil-borne diseases.</title>
        <authorList>
            <person name="Li X."/>
            <person name="Tian Y."/>
            <person name="Gao K."/>
        </authorList>
    </citation>
    <scope>NUCLEOTIDE SEQUENCE [LARGE SCALE GENOMIC DNA]</scope>
    <source>
        <strain evidence="3">0250</strain>
    </source>
</reference>
<keyword evidence="4" id="KW-1185">Reference proteome</keyword>
<keyword evidence="1" id="KW-0723">Serine/threonine-protein kinase</keyword>
<dbReference type="PANTHER" id="PTHR35526:SF3">
    <property type="entry name" value="ANTI-SIGMA-F FACTOR RSBW"/>
    <property type="match status" value="1"/>
</dbReference>
<dbReference type="AlphaFoldDB" id="A0A6G4ATF8"/>
<dbReference type="GO" id="GO:0005524">
    <property type="term" value="F:ATP binding"/>
    <property type="evidence" value="ECO:0007669"/>
    <property type="project" value="UniProtKB-KW"/>
</dbReference>
<dbReference type="EMBL" id="JAAIKT010000088">
    <property type="protein sequence ID" value="NEW76645.1"/>
    <property type="molecule type" value="Genomic_DNA"/>
</dbReference>
<dbReference type="Gene3D" id="3.30.565.10">
    <property type="entry name" value="Histidine kinase-like ATPase, C-terminal domain"/>
    <property type="match status" value="1"/>
</dbReference>
<evidence type="ECO:0000259" key="2">
    <source>
        <dbReference type="Pfam" id="PF13581"/>
    </source>
</evidence>
<gene>
    <name evidence="3" type="ORF">G4H13_41500</name>
</gene>
<dbReference type="SUPFAM" id="SSF55874">
    <property type="entry name" value="ATPase domain of HSP90 chaperone/DNA topoisomerase II/histidine kinase"/>
    <property type="match status" value="1"/>
</dbReference>
<evidence type="ECO:0000256" key="1">
    <source>
        <dbReference type="ARBA" id="ARBA00022527"/>
    </source>
</evidence>
<comment type="caution">
    <text evidence="3">The sequence shown here is derived from an EMBL/GenBank/DDBJ whole genome shotgun (WGS) entry which is preliminary data.</text>
</comment>
<dbReference type="InterPro" id="IPR050267">
    <property type="entry name" value="Anti-sigma-factor_SerPK"/>
</dbReference>
<keyword evidence="3" id="KW-0067">ATP-binding</keyword>
<proteinExistence type="predicted"/>
<keyword evidence="3" id="KW-0547">Nucleotide-binding</keyword>
<dbReference type="InterPro" id="IPR003594">
    <property type="entry name" value="HATPase_dom"/>
</dbReference>
<dbReference type="Proteomes" id="UP000476310">
    <property type="component" value="Unassembled WGS sequence"/>
</dbReference>
<evidence type="ECO:0000313" key="3">
    <source>
        <dbReference type="EMBL" id="NEW76645.1"/>
    </source>
</evidence>
<dbReference type="GO" id="GO:0004674">
    <property type="term" value="F:protein serine/threonine kinase activity"/>
    <property type="evidence" value="ECO:0007669"/>
    <property type="project" value="UniProtKB-KW"/>
</dbReference>
<keyword evidence="1" id="KW-0808">Transferase</keyword>
<dbReference type="CDD" id="cd16936">
    <property type="entry name" value="HATPase_RsbW-like"/>
    <property type="match status" value="1"/>
</dbReference>
<name>A0A6G4ATF8_9ACTN</name>
<sequence length="171" mass="18050">MYASLETVTSAPLAQDAVRHCEVPAPSPAAARPVPPVCVARCATVALAAEECRVPAARHFACALLTCWGVAEDDRDSAALIVSELVGNAARHGRADMALTLLLSDRDLCIEVVDSGARDEHPRPPHPGGECGRGLAIVECLAEWMDVREARSRRSTRAGLRLTPHPACAAA</sequence>
<keyword evidence="1" id="KW-0418">Kinase</keyword>